<protein>
    <submittedName>
        <fullName evidence="1">Uncharacterized protein</fullName>
    </submittedName>
</protein>
<evidence type="ECO:0000313" key="2">
    <source>
        <dbReference type="Proteomes" id="UP001595279"/>
    </source>
</evidence>
<evidence type="ECO:0000313" key="1">
    <source>
        <dbReference type="EMBL" id="MFC3038709.1"/>
    </source>
</evidence>
<organism evidence="1 2">
    <name type="scientific">Virgibacillus xinjiangensis</name>
    <dbReference type="NCBI Taxonomy" id="393090"/>
    <lineage>
        <taxon>Bacteria</taxon>
        <taxon>Bacillati</taxon>
        <taxon>Bacillota</taxon>
        <taxon>Bacilli</taxon>
        <taxon>Bacillales</taxon>
        <taxon>Bacillaceae</taxon>
        <taxon>Virgibacillus</taxon>
    </lineage>
</organism>
<dbReference type="Proteomes" id="UP001595279">
    <property type="component" value="Unassembled WGS sequence"/>
</dbReference>
<keyword evidence="2" id="KW-1185">Reference proteome</keyword>
<reference evidence="2" key="1">
    <citation type="journal article" date="2019" name="Int. J. Syst. Evol. Microbiol.">
        <title>The Global Catalogue of Microorganisms (GCM) 10K type strain sequencing project: providing services to taxonomists for standard genome sequencing and annotation.</title>
        <authorList>
            <consortium name="The Broad Institute Genomics Platform"/>
            <consortium name="The Broad Institute Genome Sequencing Center for Infectious Disease"/>
            <person name="Wu L."/>
            <person name="Ma J."/>
        </authorList>
    </citation>
    <scope>NUCLEOTIDE SEQUENCE [LARGE SCALE GENOMIC DNA]</scope>
    <source>
        <strain evidence="2">KCTC 13128</strain>
    </source>
</reference>
<sequence>MIPFIGSTPPISAGDFIYQQFTHDIRRGIHLSAGHLRYPLEIPFIDSSSVISAGDPVYRQHTTDICR</sequence>
<dbReference type="EMBL" id="JBHRSA010000003">
    <property type="protein sequence ID" value="MFC3038709.1"/>
    <property type="molecule type" value="Genomic_DNA"/>
</dbReference>
<gene>
    <name evidence="1" type="ORF">ACFOGI_00390</name>
</gene>
<accession>A0ABV7CQU0</accession>
<proteinExistence type="predicted"/>
<comment type="caution">
    <text evidence="1">The sequence shown here is derived from an EMBL/GenBank/DDBJ whole genome shotgun (WGS) entry which is preliminary data.</text>
</comment>
<dbReference type="RefSeq" id="WP_390266720.1">
    <property type="nucleotide sequence ID" value="NZ_JBHRSA010000003.1"/>
</dbReference>
<name>A0ABV7CQU0_9BACI</name>